<dbReference type="PANTHER" id="PTHR10871:SF1">
    <property type="entry name" value="SMALL RIBOSOMAL SUBUNIT PROTEIN US13M"/>
    <property type="match status" value="1"/>
</dbReference>
<comment type="caution">
    <text evidence="9">The sequence shown here is derived from an EMBL/GenBank/DDBJ whole genome shotgun (WGS) entry which is preliminary data.</text>
</comment>
<keyword evidence="5 8" id="KW-0687">Ribonucleoprotein</keyword>
<keyword evidence="4" id="KW-0496">Mitochondrion</keyword>
<dbReference type="GO" id="GO:0015935">
    <property type="term" value="C:small ribosomal subunit"/>
    <property type="evidence" value="ECO:0007669"/>
    <property type="project" value="TreeGrafter"/>
</dbReference>
<evidence type="ECO:0000256" key="1">
    <source>
        <dbReference type="ARBA" id="ARBA00004173"/>
    </source>
</evidence>
<dbReference type="FunCoup" id="A0A401GJ96">
    <property type="interactions" value="173"/>
</dbReference>
<dbReference type="GO" id="GO:0003735">
    <property type="term" value="F:structural constituent of ribosome"/>
    <property type="evidence" value="ECO:0007669"/>
    <property type="project" value="InterPro"/>
</dbReference>
<keyword evidence="10" id="KW-1185">Reference proteome</keyword>
<evidence type="ECO:0000256" key="3">
    <source>
        <dbReference type="ARBA" id="ARBA00022980"/>
    </source>
</evidence>
<dbReference type="InterPro" id="IPR010979">
    <property type="entry name" value="Ribosomal_uS13-like_H2TH"/>
</dbReference>
<dbReference type="PIRSF" id="PIRSF002134">
    <property type="entry name" value="Ribosomal_S13"/>
    <property type="match status" value="1"/>
</dbReference>
<dbReference type="Gene3D" id="4.10.910.10">
    <property type="entry name" value="30s ribosomal protein s13, domain 2"/>
    <property type="match status" value="1"/>
</dbReference>
<dbReference type="PANTHER" id="PTHR10871">
    <property type="entry name" value="30S RIBOSOMAL PROTEIN S13/40S RIBOSOMAL PROTEIN S18"/>
    <property type="match status" value="1"/>
</dbReference>
<dbReference type="RefSeq" id="XP_027613128.1">
    <property type="nucleotide sequence ID" value="XM_027757327.1"/>
</dbReference>
<dbReference type="InParanoid" id="A0A401GJ96"/>
<evidence type="ECO:0000256" key="7">
    <source>
        <dbReference type="ARBA" id="ARBA00040757"/>
    </source>
</evidence>
<dbReference type="GeneID" id="38779132"/>
<evidence type="ECO:0000313" key="9">
    <source>
        <dbReference type="EMBL" id="GBE82215.1"/>
    </source>
</evidence>
<organism evidence="9 10">
    <name type="scientific">Sparassis crispa</name>
    <dbReference type="NCBI Taxonomy" id="139825"/>
    <lineage>
        <taxon>Eukaryota</taxon>
        <taxon>Fungi</taxon>
        <taxon>Dikarya</taxon>
        <taxon>Basidiomycota</taxon>
        <taxon>Agaricomycotina</taxon>
        <taxon>Agaricomycetes</taxon>
        <taxon>Polyporales</taxon>
        <taxon>Sparassidaceae</taxon>
        <taxon>Sparassis</taxon>
    </lineage>
</organism>
<dbReference type="GO" id="GO:0003723">
    <property type="term" value="F:RNA binding"/>
    <property type="evidence" value="ECO:0007669"/>
    <property type="project" value="InterPro"/>
</dbReference>
<dbReference type="PROSITE" id="PS50159">
    <property type="entry name" value="RIBOSOMAL_S13_2"/>
    <property type="match status" value="1"/>
</dbReference>
<dbReference type="AlphaFoldDB" id="A0A401GJ96"/>
<keyword evidence="3 8" id="KW-0689">Ribosomal protein</keyword>
<dbReference type="SUPFAM" id="SSF46946">
    <property type="entry name" value="S13-like H2TH domain"/>
    <property type="match status" value="1"/>
</dbReference>
<dbReference type="GO" id="GO:0006412">
    <property type="term" value="P:translation"/>
    <property type="evidence" value="ECO:0007669"/>
    <property type="project" value="InterPro"/>
</dbReference>
<dbReference type="InterPro" id="IPR001892">
    <property type="entry name" value="Ribosomal_uS13"/>
</dbReference>
<dbReference type="FunFam" id="4.10.910.10:FF:000004">
    <property type="entry name" value="Small subunit ribosomal protein S13"/>
    <property type="match status" value="1"/>
</dbReference>
<dbReference type="Gene3D" id="1.10.8.50">
    <property type="match status" value="1"/>
</dbReference>
<dbReference type="EMBL" id="BFAD01000004">
    <property type="protein sequence ID" value="GBE82215.1"/>
    <property type="molecule type" value="Genomic_DNA"/>
</dbReference>
<evidence type="ECO:0000256" key="8">
    <source>
        <dbReference type="RuleBase" id="RU003830"/>
    </source>
</evidence>
<evidence type="ECO:0000256" key="6">
    <source>
        <dbReference type="ARBA" id="ARBA00037226"/>
    </source>
</evidence>
<sequence>MVHILGVLLPDRQLAKFALTHFYGVGRGTAAKICARAQVHSRCRVRNLNPDQIISLTAFLSAPSAADPLPPYPVAPPSYALGTASVAPPVGNVAAGPPKESAGDKLRNIRIMNELRSEIRDNIAHQRMIGSYVGRRHAMGLPVRGQNTQTNAKTAKKLNRMERYA</sequence>
<accession>A0A401GJ96</accession>
<dbReference type="STRING" id="139825.A0A401GJ96"/>
<evidence type="ECO:0000256" key="2">
    <source>
        <dbReference type="ARBA" id="ARBA00008080"/>
    </source>
</evidence>
<dbReference type="Proteomes" id="UP000287166">
    <property type="component" value="Unassembled WGS sequence"/>
</dbReference>
<name>A0A401GJ96_9APHY</name>
<dbReference type="OrthoDB" id="525520at2759"/>
<comment type="function">
    <text evidence="6">Component of the mitochondrial ribosome (mitoribosome), a dedicated translation machinery responsible for the synthesis of mitochondrial genome-encoded proteins, including at least some of the essential transmembrane subunits of the mitochondrial respiratory chain. The mitoribosomes are attached to the mitochondrial inner membrane and translation products are cotranslationally integrated into the membrane.</text>
</comment>
<comment type="similarity">
    <text evidence="2 8">Belongs to the universal ribosomal protein uS13 family.</text>
</comment>
<dbReference type="Pfam" id="PF00416">
    <property type="entry name" value="Ribosomal_S13"/>
    <property type="match status" value="2"/>
</dbReference>
<gene>
    <name evidence="9" type="ORF">SCP_0405980</name>
</gene>
<comment type="subcellular location">
    <subcellularLocation>
        <location evidence="1">Mitochondrion</location>
    </subcellularLocation>
</comment>
<evidence type="ECO:0000256" key="4">
    <source>
        <dbReference type="ARBA" id="ARBA00023128"/>
    </source>
</evidence>
<protein>
    <recommendedName>
        <fullName evidence="7">Small ribosomal subunit protein uS13m</fullName>
    </recommendedName>
</protein>
<evidence type="ECO:0000313" key="10">
    <source>
        <dbReference type="Proteomes" id="UP000287166"/>
    </source>
</evidence>
<dbReference type="InterPro" id="IPR027437">
    <property type="entry name" value="Rbsml_uS13_C"/>
</dbReference>
<proteinExistence type="inferred from homology"/>
<dbReference type="GO" id="GO:0005739">
    <property type="term" value="C:mitochondrion"/>
    <property type="evidence" value="ECO:0007669"/>
    <property type="project" value="UniProtKB-SubCell"/>
</dbReference>
<reference evidence="9 10" key="1">
    <citation type="journal article" date="2018" name="Sci. Rep.">
        <title>Genome sequence of the cauliflower mushroom Sparassis crispa (Hanabiratake) and its association with beneficial usage.</title>
        <authorList>
            <person name="Kiyama R."/>
            <person name="Furutani Y."/>
            <person name="Kawaguchi K."/>
            <person name="Nakanishi T."/>
        </authorList>
    </citation>
    <scope>NUCLEOTIDE SEQUENCE [LARGE SCALE GENOMIC DNA]</scope>
</reference>
<evidence type="ECO:0000256" key="5">
    <source>
        <dbReference type="ARBA" id="ARBA00023274"/>
    </source>
</evidence>